<evidence type="ECO:0000313" key="2">
    <source>
        <dbReference type="EMBL" id="MDI4668013.1"/>
    </source>
</evidence>
<organism evidence="2 3">
    <name type="scientific">Pseudoalteromonas shioyasakiensis</name>
    <dbReference type="NCBI Taxonomy" id="1190813"/>
    <lineage>
        <taxon>Bacteria</taxon>
        <taxon>Pseudomonadati</taxon>
        <taxon>Pseudomonadota</taxon>
        <taxon>Gammaproteobacteria</taxon>
        <taxon>Alteromonadales</taxon>
        <taxon>Pseudoalteromonadaceae</taxon>
        <taxon>Pseudoalteromonas</taxon>
    </lineage>
</organism>
<name>A0ABT6TVT4_9GAMM</name>
<dbReference type="EMBL" id="JAKUMG010000001">
    <property type="protein sequence ID" value="MDI4668013.1"/>
    <property type="molecule type" value="Genomic_DNA"/>
</dbReference>
<feature type="domain" description="DUF695" evidence="1">
    <location>
        <begin position="11"/>
        <end position="135"/>
    </location>
</feature>
<evidence type="ECO:0000313" key="3">
    <source>
        <dbReference type="Proteomes" id="UP001156974"/>
    </source>
</evidence>
<dbReference type="Pfam" id="PF05117">
    <property type="entry name" value="DUF695"/>
    <property type="match status" value="1"/>
</dbReference>
<dbReference type="InterPro" id="IPR016097">
    <property type="entry name" value="DUF695"/>
</dbReference>
<dbReference type="Proteomes" id="UP001156974">
    <property type="component" value="Unassembled WGS sequence"/>
</dbReference>
<dbReference type="RefSeq" id="WP_175081984.1">
    <property type="nucleotide sequence ID" value="NZ_JAKUMG010000001.1"/>
</dbReference>
<reference evidence="2 3" key="1">
    <citation type="submission" date="2022-02" db="EMBL/GenBank/DDBJ databases">
        <title>Genome analysis of Beneficial Microorganisms for Coral consortium from Pocillopora damicornis.</title>
        <authorList>
            <person name="Rosado P.M."/>
            <person name="Cardoso P.M."/>
            <person name="Rosado J.G."/>
            <person name="Schultz J."/>
            <person name="Rocha U."/>
            <person name="Costa T.K."/>
            <person name="Peixoto R.S."/>
        </authorList>
    </citation>
    <scope>NUCLEOTIDE SEQUENCE [LARGE SCALE GENOMIC DNA]</scope>
    <source>
        <strain evidence="2 3">BMC5</strain>
    </source>
</reference>
<accession>A0ABT6TVT4</accession>
<gene>
    <name evidence="2" type="ORF">MKZ47_02700</name>
</gene>
<proteinExistence type="predicted"/>
<evidence type="ECO:0000259" key="1">
    <source>
        <dbReference type="Pfam" id="PF05117"/>
    </source>
</evidence>
<comment type="caution">
    <text evidence="2">The sequence shown here is derived from an EMBL/GenBank/DDBJ whole genome shotgun (WGS) entry which is preliminary data.</text>
</comment>
<protein>
    <submittedName>
        <fullName evidence="2">DUF695 domain-containing protein</fullName>
    </submittedName>
</protein>
<sequence length="146" mass="16596">MKIAAANSAPWNIAESDNGGMPRLIRYRTDLAPFIASSDYPQRLVIIWEYDADNLNGMPSTEQSETMKSFEDALVETLDSDRLAVLAFVLTCNGSREWHYYINRVDEVGLRINTALSEFPKLPIHLQVENDPEWEQISLVYQICGV</sequence>
<keyword evidence="3" id="KW-1185">Reference proteome</keyword>